<feature type="domain" description="GGDEF" evidence="4">
    <location>
        <begin position="456"/>
        <end position="589"/>
    </location>
</feature>
<dbReference type="InterPro" id="IPR000014">
    <property type="entry name" value="PAS"/>
</dbReference>
<organism evidence="5 6">
    <name type="scientific">Acinetobacter lwoffii NIPH 478</name>
    <dbReference type="NCBI Taxonomy" id="1217668"/>
    <lineage>
        <taxon>Bacteria</taxon>
        <taxon>Pseudomonadati</taxon>
        <taxon>Pseudomonadota</taxon>
        <taxon>Gammaproteobacteria</taxon>
        <taxon>Moraxellales</taxon>
        <taxon>Moraxellaceae</taxon>
        <taxon>Acinetobacter</taxon>
    </lineage>
</organism>
<evidence type="ECO:0008006" key="7">
    <source>
        <dbReference type="Google" id="ProtNLM"/>
    </source>
</evidence>
<dbReference type="Gene3D" id="3.20.20.450">
    <property type="entry name" value="EAL domain"/>
    <property type="match status" value="1"/>
</dbReference>
<dbReference type="Pfam" id="PF08448">
    <property type="entry name" value="PAS_4"/>
    <property type="match status" value="1"/>
</dbReference>
<gene>
    <name evidence="5" type="ORF">F923_01889</name>
</gene>
<evidence type="ECO:0000259" key="3">
    <source>
        <dbReference type="PROSITE" id="PS50883"/>
    </source>
</evidence>
<dbReference type="HOGENOM" id="CLU_000445_70_34_6"/>
<dbReference type="InterPro" id="IPR035919">
    <property type="entry name" value="EAL_sf"/>
</dbReference>
<dbReference type="InterPro" id="IPR001633">
    <property type="entry name" value="EAL_dom"/>
</dbReference>
<name>N9HEH7_ACILW</name>
<dbReference type="SUPFAM" id="SSF55781">
    <property type="entry name" value="GAF domain-like"/>
    <property type="match status" value="1"/>
</dbReference>
<dbReference type="Gene3D" id="3.30.450.20">
    <property type="entry name" value="PAS domain"/>
    <property type="match status" value="2"/>
</dbReference>
<dbReference type="PROSITE" id="PS50112">
    <property type="entry name" value="PAS"/>
    <property type="match status" value="2"/>
</dbReference>
<feature type="domain" description="PAC" evidence="2">
    <location>
        <begin position="370"/>
        <end position="424"/>
    </location>
</feature>
<dbReference type="InterPro" id="IPR052155">
    <property type="entry name" value="Biofilm_reg_signaling"/>
</dbReference>
<dbReference type="InterPro" id="IPR001610">
    <property type="entry name" value="PAC"/>
</dbReference>
<dbReference type="EMBL" id="APQU01000012">
    <property type="protein sequence ID" value="ENW30250.1"/>
    <property type="molecule type" value="Genomic_DNA"/>
</dbReference>
<accession>N9HEH7</accession>
<dbReference type="NCBIfam" id="TIGR00254">
    <property type="entry name" value="GGDEF"/>
    <property type="match status" value="1"/>
</dbReference>
<feature type="domain" description="PAS" evidence="1">
    <location>
        <begin position="297"/>
        <end position="369"/>
    </location>
</feature>
<dbReference type="PROSITE" id="PS50113">
    <property type="entry name" value="PAC"/>
    <property type="match status" value="2"/>
</dbReference>
<dbReference type="CDD" id="cd01948">
    <property type="entry name" value="EAL"/>
    <property type="match status" value="1"/>
</dbReference>
<sequence length="864" mass="99363">MNSNFNHDTKDYLFNLIGQYTDIKVFFETILEWLEYQLSESLITININSKFYQQLEFKNGRQNFSQQFCKLTKYLKVKKNQVIDTSSSFIHNSIINFNLIDDPNCFSYHILIKPKSMISWWSMPIINAKGTIYGAFVIYYRPPKKISEKNIRNLQQAGALIALALEIENERQQKIAINEKYSSFYNYHPDAIFELDTQGFVLNTNIACKEITGFSEDQVKGKHYWALIPKQYHELVNTAFEEALKGKAKHYEIPAFHVSGKIIWLDLTNLPIIQNQKITGMFAIANDITSRHENRERLRLLERGVNASSNGIFITDATEKMLIVYVNPAFLKLTGYSEEDVLGQNCSFLQGSDTDPYQVAVLKKAVLEQKEVTVTVKNYCKDGSWFWCRLMLGPVFDNEGICTHFLGIHEDITQQCLHEEYINYQNSHDHLTGLPNQTTFDQLLETNFLEKHNSLVHLYLLYIDLDDFSSMNESLGYLIGDKILRHVAKRLKEFLKPEAILCRYIEDEFALLLTGQYTHTEITEIAQIILELTTQNFQIESQTLHLSASIGIASTNTSARNSSELLHHSIKAMKQAKKQGRNTWYWYEESNCKNTLENNYAYLRLELMAAVKSQQFELFYQPLVQPLTGNVKGVEALIRWHHPQQGYIFPDVFIPLAERTGQIILISQWVLKKACIDIATFNRLNRSRISVSVNISPLQFGRADFLEELRNALNISQLPPELLKIEITEGVIINGADRAVEILKLVRALGVQVAIDDFGTGYSSLSYLRQLPINQIKLDKSFIDNLTTNQQDEAITTSIIHLAQQLNLEVVAEGVETVEQVILLYQHKCDLLQGYFYARPAILENLQLKYTPSVETRIDLKISL</sequence>
<dbReference type="SMART" id="SM00086">
    <property type="entry name" value="PAC"/>
    <property type="match status" value="2"/>
</dbReference>
<evidence type="ECO:0000313" key="6">
    <source>
        <dbReference type="Proteomes" id="UP000018416"/>
    </source>
</evidence>
<dbReference type="SUPFAM" id="SSF55073">
    <property type="entry name" value="Nucleotide cyclase"/>
    <property type="match status" value="1"/>
</dbReference>
<dbReference type="Pfam" id="PF13426">
    <property type="entry name" value="PAS_9"/>
    <property type="match status" value="1"/>
</dbReference>
<dbReference type="SMART" id="SM00052">
    <property type="entry name" value="EAL"/>
    <property type="match status" value="1"/>
</dbReference>
<dbReference type="CDD" id="cd00130">
    <property type="entry name" value="PAS"/>
    <property type="match status" value="2"/>
</dbReference>
<dbReference type="InterPro" id="IPR000160">
    <property type="entry name" value="GGDEF_dom"/>
</dbReference>
<protein>
    <recommendedName>
        <fullName evidence="7">PAS domain S-box protein</fullName>
    </recommendedName>
</protein>
<dbReference type="PROSITE" id="PS50883">
    <property type="entry name" value="EAL"/>
    <property type="match status" value="1"/>
</dbReference>
<dbReference type="Pfam" id="PF00990">
    <property type="entry name" value="GGDEF"/>
    <property type="match status" value="1"/>
</dbReference>
<comment type="caution">
    <text evidence="5">The sequence shown here is derived from an EMBL/GenBank/DDBJ whole genome shotgun (WGS) entry which is preliminary data.</text>
</comment>
<dbReference type="NCBIfam" id="TIGR00229">
    <property type="entry name" value="sensory_box"/>
    <property type="match status" value="2"/>
</dbReference>
<dbReference type="Pfam" id="PF00563">
    <property type="entry name" value="EAL"/>
    <property type="match status" value="1"/>
</dbReference>
<feature type="domain" description="EAL" evidence="3">
    <location>
        <begin position="600"/>
        <end position="854"/>
    </location>
</feature>
<dbReference type="InterPro" id="IPR035965">
    <property type="entry name" value="PAS-like_dom_sf"/>
</dbReference>
<dbReference type="Proteomes" id="UP000018416">
    <property type="component" value="Unassembled WGS sequence"/>
</dbReference>
<dbReference type="CDD" id="cd01949">
    <property type="entry name" value="GGDEF"/>
    <property type="match status" value="1"/>
</dbReference>
<proteinExistence type="predicted"/>
<dbReference type="InterPro" id="IPR043128">
    <property type="entry name" value="Rev_trsase/Diguanyl_cyclase"/>
</dbReference>
<dbReference type="InterPro" id="IPR029016">
    <property type="entry name" value="GAF-like_dom_sf"/>
</dbReference>
<dbReference type="SUPFAM" id="SSF55785">
    <property type="entry name" value="PYP-like sensor domain (PAS domain)"/>
    <property type="match status" value="2"/>
</dbReference>
<dbReference type="AlphaFoldDB" id="N9HEH7"/>
<evidence type="ECO:0000259" key="4">
    <source>
        <dbReference type="PROSITE" id="PS50887"/>
    </source>
</evidence>
<evidence type="ECO:0000259" key="2">
    <source>
        <dbReference type="PROSITE" id="PS50113"/>
    </source>
</evidence>
<dbReference type="InterPro" id="IPR029787">
    <property type="entry name" value="Nucleotide_cyclase"/>
</dbReference>
<dbReference type="InterPro" id="IPR013656">
    <property type="entry name" value="PAS_4"/>
</dbReference>
<dbReference type="SMART" id="SM00267">
    <property type="entry name" value="GGDEF"/>
    <property type="match status" value="1"/>
</dbReference>
<reference evidence="5 6" key="1">
    <citation type="submission" date="2013-02" db="EMBL/GenBank/DDBJ databases">
        <title>The Genome Sequence of Acinetobacter lwoffii NIPH 478.</title>
        <authorList>
            <consortium name="The Broad Institute Genome Sequencing Platform"/>
            <consortium name="The Broad Institute Genome Sequencing Center for Infectious Disease"/>
            <person name="Cerqueira G."/>
            <person name="Feldgarden M."/>
            <person name="Courvalin P."/>
            <person name="Perichon B."/>
            <person name="Grillot-Courvalin C."/>
            <person name="Clermont D."/>
            <person name="Rocha E."/>
            <person name="Yoon E.-J."/>
            <person name="Nemec A."/>
            <person name="Walker B."/>
            <person name="Young S.K."/>
            <person name="Zeng Q."/>
            <person name="Gargeya S."/>
            <person name="Fitzgerald M."/>
            <person name="Haas B."/>
            <person name="Abouelleil A."/>
            <person name="Alvarado L."/>
            <person name="Arachchi H.M."/>
            <person name="Berlin A.M."/>
            <person name="Chapman S.B."/>
            <person name="Dewar J."/>
            <person name="Goldberg J."/>
            <person name="Griggs A."/>
            <person name="Gujja S."/>
            <person name="Hansen M."/>
            <person name="Howarth C."/>
            <person name="Imamovic A."/>
            <person name="Larimer J."/>
            <person name="McCowan C."/>
            <person name="Murphy C."/>
            <person name="Neiman D."/>
            <person name="Pearson M."/>
            <person name="Priest M."/>
            <person name="Roberts A."/>
            <person name="Saif S."/>
            <person name="Shea T."/>
            <person name="Sisk P."/>
            <person name="Sykes S."/>
            <person name="Wortman J."/>
            <person name="Nusbaum C."/>
            <person name="Birren B."/>
        </authorList>
    </citation>
    <scope>NUCLEOTIDE SEQUENCE [LARGE SCALE GENOMIC DNA]</scope>
    <source>
        <strain evidence="5 6">NIPH 478</strain>
    </source>
</reference>
<dbReference type="Gene3D" id="3.30.450.40">
    <property type="match status" value="1"/>
</dbReference>
<dbReference type="Gene3D" id="3.30.70.270">
    <property type="match status" value="1"/>
</dbReference>
<dbReference type="RefSeq" id="WP_005107680.1">
    <property type="nucleotide sequence ID" value="NZ_KB849836.1"/>
</dbReference>
<dbReference type="PANTHER" id="PTHR44757:SF4">
    <property type="entry name" value="DIGUANYLATE CYCLASE DGCE-RELATED"/>
    <property type="match status" value="1"/>
</dbReference>
<dbReference type="SUPFAM" id="SSF141868">
    <property type="entry name" value="EAL domain-like"/>
    <property type="match status" value="1"/>
</dbReference>
<dbReference type="SMART" id="SM00091">
    <property type="entry name" value="PAS"/>
    <property type="match status" value="2"/>
</dbReference>
<evidence type="ECO:0000259" key="1">
    <source>
        <dbReference type="PROSITE" id="PS50112"/>
    </source>
</evidence>
<feature type="domain" description="PAS" evidence="1">
    <location>
        <begin position="177"/>
        <end position="247"/>
    </location>
</feature>
<dbReference type="InterPro" id="IPR000700">
    <property type="entry name" value="PAS-assoc_C"/>
</dbReference>
<dbReference type="PROSITE" id="PS50887">
    <property type="entry name" value="GGDEF"/>
    <property type="match status" value="1"/>
</dbReference>
<feature type="domain" description="PAC" evidence="2">
    <location>
        <begin position="249"/>
        <end position="300"/>
    </location>
</feature>
<dbReference type="PATRIC" id="fig|1217668.3.peg.1841"/>
<evidence type="ECO:0000313" key="5">
    <source>
        <dbReference type="EMBL" id="ENW30250.1"/>
    </source>
</evidence>
<dbReference type="PANTHER" id="PTHR44757">
    <property type="entry name" value="DIGUANYLATE CYCLASE DGCP"/>
    <property type="match status" value="1"/>
</dbReference>